<dbReference type="SUPFAM" id="SSF55729">
    <property type="entry name" value="Acyl-CoA N-acyltransferases (Nat)"/>
    <property type="match status" value="1"/>
</dbReference>
<evidence type="ECO:0000259" key="3">
    <source>
        <dbReference type="PROSITE" id="PS51186"/>
    </source>
</evidence>
<gene>
    <name evidence="4" type="ORF">L1I42_15455</name>
</gene>
<reference evidence="4 5" key="1">
    <citation type="submission" date="2022-01" db="EMBL/GenBank/DDBJ databases">
        <title>Maritalea mediterranea sp. nov., isolated from marine plastic residues from the Malva-rosa beach (Valencia, Spain).</title>
        <authorList>
            <person name="Vidal-Verdu A."/>
            <person name="Molina-Menor E."/>
            <person name="Pascual J."/>
            <person name="Pereto J."/>
            <person name="Porcar M."/>
        </authorList>
    </citation>
    <scope>NUCLEOTIDE SEQUENCE [LARGE SCALE GENOMIC DNA]</scope>
    <source>
        <strain evidence="4 5">P4.10X</strain>
    </source>
</reference>
<feature type="domain" description="N-acetyltransferase" evidence="3">
    <location>
        <begin position="1"/>
        <end position="147"/>
    </location>
</feature>
<keyword evidence="1" id="KW-0808">Transferase</keyword>
<dbReference type="Proteomes" id="UP001201217">
    <property type="component" value="Unassembled WGS sequence"/>
</dbReference>
<dbReference type="EMBL" id="JAKGTI010000004">
    <property type="protein sequence ID" value="MCF4099892.1"/>
    <property type="molecule type" value="Genomic_DNA"/>
</dbReference>
<dbReference type="PANTHER" id="PTHR43072:SF23">
    <property type="entry name" value="UPF0039 PROTEIN C11D3.02C"/>
    <property type="match status" value="1"/>
</dbReference>
<proteinExistence type="predicted"/>
<dbReference type="InterPro" id="IPR000182">
    <property type="entry name" value="GNAT_dom"/>
</dbReference>
<evidence type="ECO:0000256" key="1">
    <source>
        <dbReference type="ARBA" id="ARBA00022679"/>
    </source>
</evidence>
<sequence>MRIHQMGLETGHASFRDSPIAWPEFERNYLAGRGVARVICNQNTVLGWATVIPSSPRAVYAGVGEISIYLDLEMRGQGIGSRLMHDIVATSEDQGYWTMFAHIFPENAASIALHQKAGFDTIGRRRAIGKMNYGPMAGKWRDVLLMERRSTVVGLD</sequence>
<organism evidence="4 5">
    <name type="scientific">Maritalea mediterranea</name>
    <dbReference type="NCBI Taxonomy" id="2909667"/>
    <lineage>
        <taxon>Bacteria</taxon>
        <taxon>Pseudomonadati</taxon>
        <taxon>Pseudomonadota</taxon>
        <taxon>Alphaproteobacteria</taxon>
        <taxon>Hyphomicrobiales</taxon>
        <taxon>Devosiaceae</taxon>
        <taxon>Maritalea</taxon>
    </lineage>
</organism>
<dbReference type="PROSITE" id="PS51186">
    <property type="entry name" value="GNAT"/>
    <property type="match status" value="1"/>
</dbReference>
<evidence type="ECO:0000313" key="5">
    <source>
        <dbReference type="Proteomes" id="UP001201217"/>
    </source>
</evidence>
<comment type="caution">
    <text evidence="4">The sequence shown here is derived from an EMBL/GenBank/DDBJ whole genome shotgun (WGS) entry which is preliminary data.</text>
</comment>
<keyword evidence="5" id="KW-1185">Reference proteome</keyword>
<dbReference type="Pfam" id="PF00583">
    <property type="entry name" value="Acetyltransf_1"/>
    <property type="match status" value="1"/>
</dbReference>
<accession>A0ABS9ECF9</accession>
<dbReference type="Gene3D" id="3.40.630.30">
    <property type="match status" value="1"/>
</dbReference>
<evidence type="ECO:0000313" key="4">
    <source>
        <dbReference type="EMBL" id="MCF4099892.1"/>
    </source>
</evidence>
<name>A0ABS9ECF9_9HYPH</name>
<protein>
    <submittedName>
        <fullName evidence="4">N-acetyltransferase family protein</fullName>
    </submittedName>
</protein>
<evidence type="ECO:0000256" key="2">
    <source>
        <dbReference type="ARBA" id="ARBA00023315"/>
    </source>
</evidence>
<dbReference type="CDD" id="cd04301">
    <property type="entry name" value="NAT_SF"/>
    <property type="match status" value="1"/>
</dbReference>
<dbReference type="InterPro" id="IPR016181">
    <property type="entry name" value="Acyl_CoA_acyltransferase"/>
</dbReference>
<dbReference type="PANTHER" id="PTHR43072">
    <property type="entry name" value="N-ACETYLTRANSFERASE"/>
    <property type="match status" value="1"/>
</dbReference>
<keyword evidence="2" id="KW-0012">Acyltransferase</keyword>